<proteinExistence type="predicted"/>
<sequence>MSVVDQAAALLAVGGVACVVVATVLGGRWRLGLRYAVDLWLEAGLLRLGGDPSWDRITAAAALVGARRLIGVGLRTGVGRPGGLSSHLGAGGGLSPRR</sequence>
<dbReference type="EMBL" id="CADCSY010000049">
    <property type="protein sequence ID" value="CAA9230543.1"/>
    <property type="molecule type" value="Genomic_DNA"/>
</dbReference>
<organism evidence="3">
    <name type="scientific">uncultured Acidimicrobiales bacterium</name>
    <dbReference type="NCBI Taxonomy" id="310071"/>
    <lineage>
        <taxon>Bacteria</taxon>
        <taxon>Bacillati</taxon>
        <taxon>Actinomycetota</taxon>
        <taxon>Acidimicrobiia</taxon>
        <taxon>Acidimicrobiales</taxon>
        <taxon>environmental samples</taxon>
    </lineage>
</organism>
<evidence type="ECO:0000313" key="3">
    <source>
        <dbReference type="EMBL" id="CAA9230543.1"/>
    </source>
</evidence>
<evidence type="ECO:0000256" key="1">
    <source>
        <dbReference type="SAM" id="MobiDB-lite"/>
    </source>
</evidence>
<keyword evidence="2" id="KW-0812">Transmembrane</keyword>
<name>A0A6J4HR75_9ACTN</name>
<keyword evidence="2" id="KW-0472">Membrane</keyword>
<keyword evidence="2" id="KW-1133">Transmembrane helix</keyword>
<evidence type="ECO:0000256" key="2">
    <source>
        <dbReference type="SAM" id="Phobius"/>
    </source>
</evidence>
<dbReference type="AlphaFoldDB" id="A0A6J4HR75"/>
<reference evidence="3" key="1">
    <citation type="submission" date="2020-02" db="EMBL/GenBank/DDBJ databases">
        <authorList>
            <person name="Meier V. D."/>
        </authorList>
    </citation>
    <scope>NUCLEOTIDE SEQUENCE</scope>
    <source>
        <strain evidence="3">AVDCRST_MAG20</strain>
    </source>
</reference>
<accession>A0A6J4HR75</accession>
<gene>
    <name evidence="3" type="ORF">AVDCRST_MAG20-1106</name>
</gene>
<feature type="compositionally biased region" description="Gly residues" evidence="1">
    <location>
        <begin position="89"/>
        <end position="98"/>
    </location>
</feature>
<protein>
    <submittedName>
        <fullName evidence="3">Uncharacterized protein</fullName>
    </submittedName>
</protein>
<feature type="region of interest" description="Disordered" evidence="1">
    <location>
        <begin position="79"/>
        <end position="98"/>
    </location>
</feature>
<feature type="transmembrane region" description="Helical" evidence="2">
    <location>
        <begin position="6"/>
        <end position="25"/>
    </location>
</feature>